<keyword evidence="6" id="KW-0378">Hydrolase</keyword>
<dbReference type="SUPFAM" id="SSF81296">
    <property type="entry name" value="E set domains"/>
    <property type="match status" value="1"/>
</dbReference>
<evidence type="ECO:0000256" key="3">
    <source>
        <dbReference type="ARBA" id="ARBA00008061"/>
    </source>
</evidence>
<proteinExistence type="inferred from homology"/>
<dbReference type="InterPro" id="IPR006048">
    <property type="entry name" value="A-amylase/branching_C"/>
</dbReference>
<evidence type="ECO:0000256" key="5">
    <source>
        <dbReference type="ARBA" id="ARBA00022837"/>
    </source>
</evidence>
<evidence type="ECO:0000259" key="11">
    <source>
        <dbReference type="SMART" id="SM00642"/>
    </source>
</evidence>
<feature type="chain" id="PRO_5001852653" evidence="9">
    <location>
        <begin position="20"/>
        <end position="1998"/>
    </location>
</feature>
<feature type="domain" description="Glycosyl hydrolase family 13 catalytic" evidence="11">
    <location>
        <begin position="1417"/>
        <end position="1898"/>
    </location>
</feature>
<dbReference type="InterPro" id="IPR011840">
    <property type="entry name" value="PulA_typeI"/>
</dbReference>
<evidence type="ECO:0000256" key="2">
    <source>
        <dbReference type="ARBA" id="ARBA00002953"/>
    </source>
</evidence>
<evidence type="ECO:0000256" key="6">
    <source>
        <dbReference type="ARBA" id="ARBA00023295"/>
    </source>
</evidence>
<feature type="region of interest" description="Disordered" evidence="8">
    <location>
        <begin position="1585"/>
        <end position="1609"/>
    </location>
</feature>
<gene>
    <name evidence="12" type="ORF">THII_0266</name>
</gene>
<evidence type="ECO:0000313" key="12">
    <source>
        <dbReference type="EMBL" id="BAP54563.1"/>
    </source>
</evidence>
<keyword evidence="9" id="KW-0732">Signal</keyword>
<dbReference type="EMBL" id="AP014633">
    <property type="protein sequence ID" value="BAP54563.1"/>
    <property type="molecule type" value="Genomic_DNA"/>
</dbReference>
<comment type="similarity">
    <text evidence="3 7">Belongs to the glycosyl hydrolase 13 family.</text>
</comment>
<feature type="signal peptide" evidence="9">
    <location>
        <begin position="1"/>
        <end position="19"/>
    </location>
</feature>
<dbReference type="InterPro" id="IPR014756">
    <property type="entry name" value="Ig_E-set"/>
</dbReference>
<evidence type="ECO:0000256" key="4">
    <source>
        <dbReference type="ARBA" id="ARBA00022723"/>
    </source>
</evidence>
<accession>A0A090AAM5</accession>
<dbReference type="KEGG" id="tig:THII_0266"/>
<organism evidence="12 13">
    <name type="scientific">Thioploca ingrica</name>
    <dbReference type="NCBI Taxonomy" id="40754"/>
    <lineage>
        <taxon>Bacteria</taxon>
        <taxon>Pseudomonadati</taxon>
        <taxon>Pseudomonadota</taxon>
        <taxon>Gammaproteobacteria</taxon>
        <taxon>Thiotrichales</taxon>
        <taxon>Thiotrichaceae</taxon>
        <taxon>Thioploca</taxon>
    </lineage>
</organism>
<name>A0A090AAM5_9GAMM</name>
<dbReference type="SMART" id="SM00632">
    <property type="entry name" value="Aamy_C"/>
    <property type="match status" value="1"/>
</dbReference>
<dbReference type="SUPFAM" id="SSF51011">
    <property type="entry name" value="Glycosyl hydrolase domain"/>
    <property type="match status" value="1"/>
</dbReference>
<keyword evidence="5" id="KW-0106">Calcium</keyword>
<dbReference type="GO" id="GO:0004556">
    <property type="term" value="F:alpha-amylase activity"/>
    <property type="evidence" value="ECO:0007669"/>
    <property type="project" value="InterPro"/>
</dbReference>
<dbReference type="Gene3D" id="3.20.20.80">
    <property type="entry name" value="Glycosidases"/>
    <property type="match status" value="4"/>
</dbReference>
<dbReference type="InterPro" id="IPR049117">
    <property type="entry name" value="pulA_all-beta"/>
</dbReference>
<feature type="domain" description="Glycosyl hydrolase family 13 catalytic" evidence="11">
    <location>
        <begin position="25"/>
        <end position="386"/>
    </location>
</feature>
<dbReference type="SUPFAM" id="SSF51445">
    <property type="entry name" value="(Trans)glycosidases"/>
    <property type="match status" value="3"/>
</dbReference>
<dbReference type="InterPro" id="IPR013780">
    <property type="entry name" value="Glyco_hydro_b"/>
</dbReference>
<dbReference type="Pfam" id="PF17957">
    <property type="entry name" value="Big_7"/>
    <property type="match status" value="1"/>
</dbReference>
<dbReference type="GO" id="GO:0046872">
    <property type="term" value="F:metal ion binding"/>
    <property type="evidence" value="ECO:0007669"/>
    <property type="project" value="UniProtKB-KW"/>
</dbReference>
<comment type="cofactor">
    <cofactor evidence="1">
        <name>Ca(2+)</name>
        <dbReference type="ChEBI" id="CHEBI:29108"/>
    </cofactor>
</comment>
<evidence type="ECO:0000256" key="8">
    <source>
        <dbReference type="SAM" id="MobiDB-lite"/>
    </source>
</evidence>
<evidence type="ECO:0000256" key="9">
    <source>
        <dbReference type="SAM" id="SignalP"/>
    </source>
</evidence>
<dbReference type="Pfam" id="PF00128">
    <property type="entry name" value="Alpha-amylase"/>
    <property type="match status" value="3"/>
</dbReference>
<dbReference type="InterPro" id="IPR017853">
    <property type="entry name" value="GH"/>
</dbReference>
<dbReference type="InterPro" id="IPR013783">
    <property type="entry name" value="Ig-like_fold"/>
</dbReference>
<dbReference type="SMART" id="SM00642">
    <property type="entry name" value="Aamy"/>
    <property type="match status" value="3"/>
</dbReference>
<keyword evidence="6" id="KW-0326">Glycosidase</keyword>
<keyword evidence="13" id="KW-1185">Reference proteome</keyword>
<dbReference type="Pfam" id="PF02922">
    <property type="entry name" value="CBM_48"/>
    <property type="match status" value="1"/>
</dbReference>
<sequence>MNRFLLSLWLLFFTTITYAQEPPRTVFVHLFEWRWDDIAKECETFLGPKGFAAVQVSPPNEHRVVPNYPWWERYQPVSYQLVSRSGDRQSFTDMVKRCQAVGVKIYVDAVINHMTGAKFDPDPTFGTGIGGTSFDYYKYPDYNQPEHFHACNRDISDYHNKWEVQNCNLVKLADLNTGSDYVQQTIANYLNDLVNIGVKGFRIDAAKHIDTNELHQILAKVNISSGDIYQEVIETPGEPIQAPEYFQNGLVTEFDYGKKLAESFKGEGGRLANLKTLGDSWQELMPSNKAVVFTDNHDKQRGHGGGGNYLTYKDGKQYELANVFMLAWPYGYPQIMSSYAFDNTDAGPPSTNGITNPIYQGDTPNCFKEWVCEHRWRSIANMVAFRNYTASASQVGNWWDNGNNQIAFSRGDKGFVVINKESTPLEKTFQTGLPAGQYCNTWDSELVNEQCTGTTITVNEDGTASVRVEPWTAAAIHVGFKPVPHACHQPTQDWKRTVVFIYGKTLQGQDMFIRGGIDHDYAKKALNWDCSKFNYNCAIPIHHRNLKNATTKPWKEGDCYLDWYGQEPTQTSIPPNVDAGSPADWTTNQWPSDWGEKRTVAEHGFGEEPLNQYGHHYWMLDVDMDCSKTVDGWFELKSYISNGPSWEKNIQQPDTPYVSINHVGKCGYINVFKRNEDQPVAIKEFNGTPQPPPTTLGADYRAEQTTFSLWSPDTSQVQLWLDDKIYPLQRALDADGYTNVYSTTVPGDHRLKKYHFQVNGKTVRDPYGVMVVPNTDDNVVIDLRQTEPEGGWAKHPPLAEREDSIIYEVHVRDFTIDETAGVTPAKRGKFLGMVETGSTYQGQKTGLDHLLELGVTHVQLLPFYDFTSCPDVNDTSCYNWGYDPRNYNVPEERYALNPNDYEGRIRELKTMINAFHQAGIRVIMDVVYNHTHDQSMFAAITSKYYLASDLTGVGNTLNANEPMVSRMIRDSLEYWVREYHLDGFRFDLMGVFNHAVVSEWGSYLNKKFPDRKLLLYGEPWNGGKNDPIEGQRIRLGTVACTADDAHIGVFNPKYRDAIKGNLNDGEGGGMAFNQGDLWQQIQVGSRGAIQANKKAICPLEDRWDPMFASDPEQSINYVSCHDNLTLWDKIQAWAKLNNRSKDTEYLKRIQMFANGMILTSQGIPFIHAGEEMLRTKEGDHNSYKSPDSINKIRWNWKAENEKIFKYYKDVIALRRAHPGLRMNSWDEIDANIKTSKPRYGVVVNQINAAANSDEWKKIIVIYNSADTYTYPLPAGIWHVAIEKSDVTAAQDQVVSGQIVAEGTNVTLLYQTDQVESLAVKLISPAEGTHLSGISTVTAEVSGDVKKVEFYVDSDKIGEDANAPYTVEWNTTHSSNGEHQLTAKVYDNADKTVVSAVRSVIVDSSPKTADFREETIYFLLTTRFYDGDPDNNYYNRDRIKVGDPQWRGDFKGLIEKLDYIKNLGFTAIWITPPVTNRSGLDYHGYHAYDWTEIDPRLESTGATYQDFINAAHAKGLKVIQDVVINHSSNYGIRGQVWIDHLPIKYYRPQGGVAIDNGPYQGNLGDYKNPYREDNDNPKAPAWFKERQTADPEGNNPLVDPKTGETVPKPGYNPNRFFGIDAQTLDPQWYHLDGFMAGGDWENPQALQRKHMAGDTIDLATENQNVKDYLNKAIFRYLDMGVDAIRLDTVKHVERNNLLEYVNAWKAHKPTLFVFGENLVKGTGWGDLGGDNGPSDIRPWWYTRLGNDKGDPNSGGESGLSVLDFSLFSTFRDNLSHGHFGGIGGILNMDWVYGDATKLVTFLQNHDVGPDNDFKYRFKGEQWMAAVAYNLLWTIRGIPCLYYGEEIEFMKGAPQDISGNNDTLDMTGRAYFGDHLLSEKMAETQNHPLYKHIQRLNLIRRNISALQKAPMSAVSEWGGGMSFVRDYHDGESYVVVGLAAGNDQDIIVNGVRKGTYKDAVTGHTIEVANGTLSFYVKGKSAGIYVLNGSGKIGEEGVYLK</sequence>
<dbReference type="CDD" id="cd11339">
    <property type="entry name" value="AmyAc_bac_CMD_like_2"/>
    <property type="match status" value="1"/>
</dbReference>
<dbReference type="InterPro" id="IPR004193">
    <property type="entry name" value="Glyco_hydro_13_N"/>
</dbReference>
<dbReference type="Pfam" id="PF02806">
    <property type="entry name" value="Alpha-amylase_C"/>
    <property type="match status" value="1"/>
</dbReference>
<dbReference type="InterPro" id="IPR006046">
    <property type="entry name" value="Alpha_amylase"/>
</dbReference>
<evidence type="ECO:0000259" key="10">
    <source>
        <dbReference type="SMART" id="SM00632"/>
    </source>
</evidence>
<dbReference type="STRING" id="40754.THII_0266"/>
<comment type="function">
    <text evidence="2">Catalyzes the formation of the alpha-1,6-glucosidic linkages in glycogen by scission of a 1,4-alpha-linked oligosaccharide from growing alpha-1,4-glucan chains and the subsequent attachment of the oligosaccharide to the alpha-1,6 position.</text>
</comment>
<dbReference type="Gene3D" id="2.60.40.1180">
    <property type="entry name" value="Golgi alpha-mannosidase II"/>
    <property type="match status" value="2"/>
</dbReference>
<evidence type="ECO:0000313" key="13">
    <source>
        <dbReference type="Proteomes" id="UP000031623"/>
    </source>
</evidence>
<dbReference type="InterPro" id="IPR031319">
    <property type="entry name" value="A-amylase_C"/>
</dbReference>
<dbReference type="HOGENOM" id="CLU_233961_0_0_6"/>
<dbReference type="Gene3D" id="2.60.40.10">
    <property type="entry name" value="Immunoglobulins"/>
    <property type="match status" value="2"/>
</dbReference>
<dbReference type="GO" id="GO:0005975">
    <property type="term" value="P:carbohydrate metabolic process"/>
    <property type="evidence" value="ECO:0007669"/>
    <property type="project" value="InterPro"/>
</dbReference>
<feature type="domain" description="Alpha-amylase C-terminal" evidence="10">
    <location>
        <begin position="396"/>
        <end position="481"/>
    </location>
</feature>
<keyword evidence="4" id="KW-0479">Metal-binding</keyword>
<dbReference type="NCBIfam" id="TIGR02104">
    <property type="entry name" value="pulA_typeI"/>
    <property type="match status" value="1"/>
</dbReference>
<protein>
    <submittedName>
        <fullName evidence="12">Alpha amylase</fullName>
    </submittedName>
</protein>
<reference evidence="12 13" key="1">
    <citation type="journal article" date="2014" name="ISME J.">
        <title>Ecophysiology of Thioploca ingrica as revealed by the complete genome sequence supplemented with proteomic evidence.</title>
        <authorList>
            <person name="Kojima H."/>
            <person name="Ogura Y."/>
            <person name="Yamamoto N."/>
            <person name="Togashi T."/>
            <person name="Mori H."/>
            <person name="Watanabe T."/>
            <person name="Nemoto F."/>
            <person name="Kurokawa K."/>
            <person name="Hayashi T."/>
            <person name="Fukui M."/>
        </authorList>
    </citation>
    <scope>NUCLEOTIDE SEQUENCE [LARGE SCALE GENOMIC DNA]</scope>
</reference>
<dbReference type="Pfam" id="PF21653">
    <property type="entry name" value="pulA_all-beta"/>
    <property type="match status" value="1"/>
</dbReference>
<dbReference type="PRINTS" id="PR00110">
    <property type="entry name" value="ALPHAAMYLASE"/>
</dbReference>
<dbReference type="PANTHER" id="PTHR43002">
    <property type="entry name" value="GLYCOGEN DEBRANCHING ENZYME"/>
    <property type="match status" value="1"/>
</dbReference>
<dbReference type="InterPro" id="IPR006047">
    <property type="entry name" value="GH13_cat_dom"/>
</dbReference>
<dbReference type="CDD" id="cd11317">
    <property type="entry name" value="AmyAc_bac_euk_AmyA"/>
    <property type="match status" value="1"/>
</dbReference>
<feature type="domain" description="Glycosyl hydrolase family 13 catalytic" evidence="11">
    <location>
        <begin position="808"/>
        <end position="1214"/>
    </location>
</feature>
<dbReference type="Proteomes" id="UP000031623">
    <property type="component" value="Chromosome"/>
</dbReference>
<evidence type="ECO:0000256" key="1">
    <source>
        <dbReference type="ARBA" id="ARBA00001913"/>
    </source>
</evidence>
<dbReference type="CDD" id="cd11341">
    <property type="entry name" value="AmyAc_Pullulanase_LD-like"/>
    <property type="match status" value="1"/>
</dbReference>
<evidence type="ECO:0000256" key="7">
    <source>
        <dbReference type="RuleBase" id="RU003615"/>
    </source>
</evidence>